<dbReference type="GO" id="GO:0042256">
    <property type="term" value="P:cytosolic ribosome assembly"/>
    <property type="evidence" value="ECO:0007669"/>
    <property type="project" value="InterPro"/>
</dbReference>
<proteinExistence type="inferred from homology"/>
<evidence type="ECO:0000256" key="1">
    <source>
        <dbReference type="ARBA" id="ARBA00022540"/>
    </source>
</evidence>
<evidence type="ECO:0000256" key="3">
    <source>
        <dbReference type="HAMAP-Rule" id="MF_00032"/>
    </source>
</evidence>
<dbReference type="Pfam" id="PF01912">
    <property type="entry name" value="eIF-6"/>
    <property type="match status" value="1"/>
</dbReference>
<reference evidence="4 5" key="1">
    <citation type="journal article" date="2017" name="Environ. Microbiol.">
        <title>Genome and epigenome of a novel marine Thaumarchaeota strain suggest viral infection, phosphorothioation DNA modification and multiple restriction systems.</title>
        <authorList>
            <person name="Ahlgren N.A."/>
            <person name="Chen Y."/>
            <person name="Needham D.M."/>
            <person name="Parada A.E."/>
            <person name="Sachdeva R."/>
            <person name="Trinh V."/>
            <person name="Chen T."/>
            <person name="Fuhrman J.A."/>
        </authorList>
    </citation>
    <scope>NUCLEOTIDE SEQUENCE [LARGE SCALE GENOMIC DNA]</scope>
    <source>
        <strain evidence="4 5">SPOT01</strain>
    </source>
</reference>
<evidence type="ECO:0000313" key="5">
    <source>
        <dbReference type="Proteomes" id="UP000249949"/>
    </source>
</evidence>
<evidence type="ECO:0000313" key="4">
    <source>
        <dbReference type="EMBL" id="ARS65080.1"/>
    </source>
</evidence>
<dbReference type="RefSeq" id="WP_086908097.1">
    <property type="nucleotide sequence ID" value="NZ_CP021324.1"/>
</dbReference>
<keyword evidence="2 3" id="KW-0648">Protein biosynthesis</keyword>
<dbReference type="KEGG" id="nct:NMSP_1475"/>
<dbReference type="SUPFAM" id="SSF55909">
    <property type="entry name" value="Pentein"/>
    <property type="match status" value="1"/>
</dbReference>
<dbReference type="InterPro" id="IPR002769">
    <property type="entry name" value="eIF6"/>
</dbReference>
<evidence type="ECO:0000256" key="2">
    <source>
        <dbReference type="ARBA" id="ARBA00022917"/>
    </source>
</evidence>
<dbReference type="OrthoDB" id="33582at2157"/>
<comment type="function">
    <text evidence="3">Binds to the 50S ribosomal subunit and prevents its association with the 30S ribosomal subunit to form the 70S initiation complex.</text>
</comment>
<dbReference type="AlphaFoldDB" id="A0A2Z2HWR8"/>
<protein>
    <recommendedName>
        <fullName evidence="3">Translation initiation factor 6</fullName>
        <shortName evidence="3">aIF-6</shortName>
    </recommendedName>
</protein>
<dbReference type="HAMAP" id="MF_00032">
    <property type="entry name" value="eIF_6"/>
    <property type="match status" value="1"/>
</dbReference>
<dbReference type="GeneID" id="32901924"/>
<dbReference type="Proteomes" id="UP000249949">
    <property type="component" value="Chromosome"/>
</dbReference>
<dbReference type="GO" id="GO:0003743">
    <property type="term" value="F:translation initiation factor activity"/>
    <property type="evidence" value="ECO:0007669"/>
    <property type="project" value="UniProtKB-UniRule"/>
</dbReference>
<dbReference type="Gene3D" id="3.75.10.10">
    <property type="entry name" value="L-arginine/glycine Amidinotransferase, Chain A"/>
    <property type="match status" value="1"/>
</dbReference>
<name>A0A2Z2HWR8_9ARCH</name>
<comment type="similarity">
    <text evidence="3">Belongs to the eIF-6 family.</text>
</comment>
<keyword evidence="1 3" id="KW-0396">Initiation factor</keyword>
<organism evidence="4 5">
    <name type="scientific">Candidatus Nitrosomarinus catalinensis</name>
    <dbReference type="NCBI Taxonomy" id="1898749"/>
    <lineage>
        <taxon>Archaea</taxon>
        <taxon>Nitrososphaerota</taxon>
        <taxon>Nitrososphaeria</taxon>
        <taxon>Nitrosopumilales</taxon>
        <taxon>Nitrosopumilaceae</taxon>
        <taxon>Candidatus Nitrosomarinus</taxon>
    </lineage>
</organism>
<gene>
    <name evidence="3 4" type="primary">eif6</name>
    <name evidence="4" type="ORF">NMSP_1475</name>
</gene>
<dbReference type="EMBL" id="CP021324">
    <property type="protein sequence ID" value="ARS65080.1"/>
    <property type="molecule type" value="Genomic_DNA"/>
</dbReference>
<accession>A0A2Z2HWR8</accession>
<sequence>MDIIKYDVYRGPNIGVYITVNDSIGLVPMGFAETKAKKLEEYLNIEVMYTAIANTRLIGSLSVMNNKGFLLPSTAYQDEYDYLKNETDLEVGVLDTKFNALGNVICANDKGAIVSPALSNENCKVIADVMGVEVIQKKISGSHLAGVNLRANNSGAVIHPDAEEKDIKEIADVLGVNVEKCSINGGIPYVSSGILANNHCIVVGSLTNGSEIMNLTKAFLN</sequence>
<dbReference type="SMART" id="SM00654">
    <property type="entry name" value="eIF6"/>
    <property type="match status" value="1"/>
</dbReference>
<keyword evidence="5" id="KW-1185">Reference proteome</keyword>
<dbReference type="PANTHER" id="PTHR10784">
    <property type="entry name" value="TRANSLATION INITIATION FACTOR 6"/>
    <property type="match status" value="1"/>
</dbReference>
<dbReference type="GO" id="GO:0043022">
    <property type="term" value="F:ribosome binding"/>
    <property type="evidence" value="ECO:0007669"/>
    <property type="project" value="InterPro"/>
</dbReference>
<dbReference type="NCBIfam" id="TIGR00323">
    <property type="entry name" value="eIF-6"/>
    <property type="match status" value="1"/>
</dbReference>